<reference evidence="4" key="1">
    <citation type="submission" date="2025-08" db="UniProtKB">
        <authorList>
            <consortium name="RefSeq"/>
        </authorList>
    </citation>
    <scope>IDENTIFICATION</scope>
    <source>
        <tissue evidence="4">Leukocyte</tissue>
    </source>
</reference>
<feature type="signal peptide" evidence="2">
    <location>
        <begin position="1"/>
        <end position="17"/>
    </location>
</feature>
<accession>A0A8B7TSW4</accession>
<dbReference type="RefSeq" id="XP_020010799.1">
    <property type="nucleotide sequence ID" value="XM_020155210.2"/>
</dbReference>
<organism evidence="4">
    <name type="scientific">Castor canadensis</name>
    <name type="common">American beaver</name>
    <dbReference type="NCBI Taxonomy" id="51338"/>
    <lineage>
        <taxon>Eukaryota</taxon>
        <taxon>Metazoa</taxon>
        <taxon>Chordata</taxon>
        <taxon>Craniata</taxon>
        <taxon>Vertebrata</taxon>
        <taxon>Euteleostomi</taxon>
        <taxon>Mammalia</taxon>
        <taxon>Eutheria</taxon>
        <taxon>Euarchontoglires</taxon>
        <taxon>Glires</taxon>
        <taxon>Rodentia</taxon>
        <taxon>Castorimorpha</taxon>
        <taxon>Castoridae</taxon>
        <taxon>Castor</taxon>
    </lineage>
</organism>
<keyword evidence="1" id="KW-1133">Transmembrane helix</keyword>
<evidence type="ECO:0000313" key="3">
    <source>
        <dbReference type="Proteomes" id="UP001732720"/>
    </source>
</evidence>
<evidence type="ECO:0000256" key="1">
    <source>
        <dbReference type="SAM" id="Phobius"/>
    </source>
</evidence>
<proteinExistence type="predicted"/>
<dbReference type="PANTHER" id="PTHR10424:SF74">
    <property type="entry name" value="ENDOGENOUS RETROVIRUS GROUP V MEMBER 2 ENV POLYPROTEIN"/>
    <property type="match status" value="1"/>
</dbReference>
<keyword evidence="2" id="KW-0732">Signal</keyword>
<dbReference type="AlphaFoldDB" id="A0A8B7TSW4"/>
<keyword evidence="1" id="KW-0812">Transmembrane</keyword>
<feature type="transmembrane region" description="Helical" evidence="1">
    <location>
        <begin position="440"/>
        <end position="460"/>
    </location>
</feature>
<keyword evidence="1" id="KW-0472">Membrane</keyword>
<dbReference type="RefSeq" id="XP_020010799.1">
    <property type="nucleotide sequence ID" value="XM_020155210.1"/>
</dbReference>
<dbReference type="RefSeq" id="XP_073906834.1">
    <property type="nucleotide sequence ID" value="XM_074050733.1"/>
</dbReference>
<name>A0A8B7TSW4_CASCN</name>
<evidence type="ECO:0000313" key="4">
    <source>
        <dbReference type="RefSeq" id="XP_020010799.1"/>
    </source>
</evidence>
<dbReference type="GeneID" id="109680316"/>
<dbReference type="PANTHER" id="PTHR10424">
    <property type="entry name" value="VIRAL ENVELOPE PROTEIN"/>
    <property type="match status" value="1"/>
</dbReference>
<dbReference type="Pfam" id="PF00429">
    <property type="entry name" value="TLV_coat"/>
    <property type="match status" value="1"/>
</dbReference>
<dbReference type="KEGG" id="ccan:109680316"/>
<dbReference type="SUPFAM" id="SSF58069">
    <property type="entry name" value="Virus ectodomain"/>
    <property type="match status" value="1"/>
</dbReference>
<dbReference type="InterPro" id="IPR018154">
    <property type="entry name" value="TLV/ENV_coat_polyprotein"/>
</dbReference>
<evidence type="ECO:0000256" key="2">
    <source>
        <dbReference type="SAM" id="SignalP"/>
    </source>
</evidence>
<sequence length="479" mass="53114">MFLTFLSLVSLFPSMWGIWEKNSFLSISQAMAGKNSPLKNCWVCYERPSAGKIPDWLIINFTDPFMARSLPLTGKPLNFTAPLIHLTGITSLPHDSPLTLVDVSEYLWNTNIDPGFNVSRDPSCSTPYRTHRPNSSNTTGIPCSPGDTVTCHCNGIKETYVCTERHDFQPSNCTIIGQNVSEPYCTIVRNQTCNYTQTQIARSRFNNYIQNLPCKSCLRSLYRTSTLGVPGNLSADPNLYPSNFTTVKLLCLPPGYLFIGVTLNGTRSEAFGLQCLHPYKTRGNWAIGQLVPNDKQVTFWNNSILQTMEFSQRTGASSHRNKREPVALIASLAGLSHGVASNTMTATSLTHTVGHVAVETGLHLTDMQKSHDSLPKTGLAHRLALDFELAEQGGVCALASTSCCTYINTSGAVEERANRILDQAKWLKEQSQNSEVTSQVLIWLLPILIVIATISFLLIFRHYFFNLLVKFVSCCSEPR</sequence>
<feature type="chain" id="PRO_5034876999" evidence="2">
    <location>
        <begin position="18"/>
        <end position="479"/>
    </location>
</feature>
<gene>
    <name evidence="4" type="primary">LOC109680316</name>
</gene>
<dbReference type="Gene3D" id="1.10.287.210">
    <property type="match status" value="1"/>
</dbReference>
<protein>
    <submittedName>
        <fullName evidence="4">Endogenous retrovirus group V member 2 Env polyprotein-like</fullName>
    </submittedName>
</protein>
<dbReference type="RefSeq" id="XP_073906836.1">
    <property type="nucleotide sequence ID" value="XM_074050735.1"/>
</dbReference>
<dbReference type="OrthoDB" id="9558098at2759"/>
<dbReference type="Proteomes" id="UP001732720">
    <property type="component" value="Chromosome 12"/>
</dbReference>
<keyword evidence="3" id="KW-1185">Reference proteome</keyword>